<proteinExistence type="predicted"/>
<dbReference type="InterPro" id="IPR011047">
    <property type="entry name" value="Quinoprotein_ADH-like_sf"/>
</dbReference>
<dbReference type="AlphaFoldDB" id="K2JR90"/>
<protein>
    <submittedName>
        <fullName evidence="1">Uncharacterized protein</fullName>
    </submittedName>
</protein>
<dbReference type="PATRIC" id="fig|745411.4.peg.79"/>
<dbReference type="Proteomes" id="UP000006755">
    <property type="component" value="Unassembled WGS sequence"/>
</dbReference>
<sequence>MYPERDFLINTFDNGGYNQAQLIAPKSRHQGDLLWQTNLEGSTGRVLLTEVLDGGRFLVVDWNAKVYLGNPYLRRCRLLCDLKGNVFVQALVSRDKSTLYLWKMDEDQGNWLHRICLRQERLEASLDLDAAYLVQELDEDSLDMGINRPLRLFERHDGQLLFYDMDAHTPNHGLHLVDPQSGASQFFPLSHPVADRNYEAAALAIDPSGRYLAMACADPQALCRQDGGFQYLVKTVDVERFVEGEPLLARIFSAAELGDRAAPLRTLGAARHVELGDYYDRLSTIAFTADGGLWLTWRDGKQSRLGLDGAMLPLFAPRPLLGWNEPFDLKRQAHDLYQAANHWLASGAGSTEAELAFDIPLIPLQQWLTVAPDMAHQLATLDATVLPVRDWQQDVDILATLEQLERLMLDVASLVKRKRLTLIFDDPKGQYWDEKAFVERALGCVGGAEILARVLRSFLLCPDAGSLYSDEGMTPALAHMAVALACEDVRYIDELRAYLWAIDLSHQDHFDDHWLCEALGRAHRGHPQLERLLGEVRSCFFEQVFD</sequence>
<reference evidence="1 2" key="1">
    <citation type="journal article" date="2012" name="J. Bacteriol.">
        <title>Genome Sequence of Gallaecimonas xiamenensis Type Strain 3-C-1.</title>
        <authorList>
            <person name="Lai Q."/>
            <person name="Wang L."/>
            <person name="Wang W."/>
            <person name="Shao Z."/>
        </authorList>
    </citation>
    <scope>NUCLEOTIDE SEQUENCE [LARGE SCALE GENOMIC DNA]</scope>
    <source>
        <strain evidence="1 2">3-C-1</strain>
    </source>
</reference>
<gene>
    <name evidence="1" type="ORF">B3C1_00445</name>
</gene>
<evidence type="ECO:0000313" key="1">
    <source>
        <dbReference type="EMBL" id="EKE77883.1"/>
    </source>
</evidence>
<dbReference type="RefSeq" id="WP_008482163.1">
    <property type="nucleotide sequence ID" value="NZ_AMRI01000001.1"/>
</dbReference>
<keyword evidence="2" id="KW-1185">Reference proteome</keyword>
<organism evidence="1 2">
    <name type="scientific">Gallaecimonas xiamenensis 3-C-1</name>
    <dbReference type="NCBI Taxonomy" id="745411"/>
    <lineage>
        <taxon>Bacteria</taxon>
        <taxon>Pseudomonadati</taxon>
        <taxon>Pseudomonadota</taxon>
        <taxon>Gammaproteobacteria</taxon>
        <taxon>Enterobacterales</taxon>
        <taxon>Gallaecimonadaceae</taxon>
        <taxon>Gallaecimonas</taxon>
    </lineage>
</organism>
<comment type="caution">
    <text evidence="1">The sequence shown here is derived from an EMBL/GenBank/DDBJ whole genome shotgun (WGS) entry which is preliminary data.</text>
</comment>
<accession>K2JR90</accession>
<dbReference type="STRING" id="745411.B3C1_00445"/>
<dbReference type="OrthoDB" id="1313931at2"/>
<evidence type="ECO:0000313" key="2">
    <source>
        <dbReference type="Proteomes" id="UP000006755"/>
    </source>
</evidence>
<name>K2JR90_9GAMM</name>
<dbReference type="SUPFAM" id="SSF50998">
    <property type="entry name" value="Quinoprotein alcohol dehydrogenase-like"/>
    <property type="match status" value="1"/>
</dbReference>
<dbReference type="EMBL" id="AMRI01000001">
    <property type="protein sequence ID" value="EKE77883.1"/>
    <property type="molecule type" value="Genomic_DNA"/>
</dbReference>